<organism evidence="3 4">
    <name type="scientific">Entamoeba invadens IP1</name>
    <dbReference type="NCBI Taxonomy" id="370355"/>
    <lineage>
        <taxon>Eukaryota</taxon>
        <taxon>Amoebozoa</taxon>
        <taxon>Evosea</taxon>
        <taxon>Archamoebae</taxon>
        <taxon>Mastigamoebida</taxon>
        <taxon>Entamoebidae</taxon>
        <taxon>Entamoeba</taxon>
    </lineage>
</organism>
<dbReference type="Proteomes" id="UP000014680">
    <property type="component" value="Unassembled WGS sequence"/>
</dbReference>
<dbReference type="EMBL" id="KB206482">
    <property type="protein sequence ID" value="ELP90977.1"/>
    <property type="molecule type" value="Genomic_DNA"/>
</dbReference>
<dbReference type="InterPro" id="IPR001568">
    <property type="entry name" value="RNase_T2-like"/>
</dbReference>
<proteinExistence type="inferred from homology"/>
<accession>L7FN52</accession>
<evidence type="ECO:0000256" key="1">
    <source>
        <dbReference type="ARBA" id="ARBA00007469"/>
    </source>
</evidence>
<sequence length="238" mass="28404">MCKSYIKFEGKIQSIALVQFWPGNRCKGGHCAIPKTTPFVKEGFMLNGFWPQIRVNAKLRCCLFKLDLKRVENIIFRNRPLVEMIHKNWMSFQQCGYAMYQFDTHGTCAMQIYHGPRGVIEYMKTAIHLFNKYDAWEILKQSELKVQTNKLYKIQDLKVILQKVYGEEPVFFCQYRNLVRDFRICYDPRTNKENPHPIRCPEKFFQKEKEKCDEEILFELFPMELTKPETAPRNNCPY</sequence>
<dbReference type="AlphaFoldDB" id="L7FN52"/>
<evidence type="ECO:0000313" key="3">
    <source>
        <dbReference type="EMBL" id="ELP90977.1"/>
    </source>
</evidence>
<dbReference type="GO" id="GO:0003723">
    <property type="term" value="F:RNA binding"/>
    <property type="evidence" value="ECO:0007669"/>
    <property type="project" value="InterPro"/>
</dbReference>
<dbReference type="OrthoDB" id="1435901at2759"/>
<dbReference type="RefSeq" id="XP_004257748.1">
    <property type="nucleotide sequence ID" value="XM_004257700.1"/>
</dbReference>
<gene>
    <name evidence="3" type="ORF">EIN_294770</name>
</gene>
<protein>
    <submittedName>
        <fullName evidence="3">Uncharacterized protein</fullName>
    </submittedName>
</protein>
<dbReference type="Gene3D" id="3.90.730.10">
    <property type="entry name" value="Ribonuclease T2-like"/>
    <property type="match status" value="1"/>
</dbReference>
<dbReference type="Pfam" id="PF00445">
    <property type="entry name" value="Ribonuclease_T2"/>
    <property type="match status" value="1"/>
</dbReference>
<evidence type="ECO:0000313" key="4">
    <source>
        <dbReference type="Proteomes" id="UP000014680"/>
    </source>
</evidence>
<evidence type="ECO:0000256" key="2">
    <source>
        <dbReference type="RuleBase" id="RU004328"/>
    </source>
</evidence>
<dbReference type="VEuPathDB" id="AmoebaDB:EIN_294770"/>
<dbReference type="PANTHER" id="PTHR11240:SF22">
    <property type="entry name" value="RIBONUCLEASE T2"/>
    <property type="match status" value="1"/>
</dbReference>
<dbReference type="SUPFAM" id="SSF55895">
    <property type="entry name" value="Ribonuclease Rh-like"/>
    <property type="match status" value="1"/>
</dbReference>
<comment type="similarity">
    <text evidence="1 2">Belongs to the RNase T2 family.</text>
</comment>
<dbReference type="KEGG" id="eiv:EIN_294770"/>
<keyword evidence="4" id="KW-1185">Reference proteome</keyword>
<name>L7FN52_ENTIV</name>
<dbReference type="GO" id="GO:0005576">
    <property type="term" value="C:extracellular region"/>
    <property type="evidence" value="ECO:0007669"/>
    <property type="project" value="TreeGrafter"/>
</dbReference>
<dbReference type="InterPro" id="IPR036430">
    <property type="entry name" value="RNase_T2-like_sf"/>
</dbReference>
<reference evidence="3 4" key="1">
    <citation type="submission" date="2012-10" db="EMBL/GenBank/DDBJ databases">
        <authorList>
            <person name="Zafar N."/>
            <person name="Inman J."/>
            <person name="Hall N."/>
            <person name="Lorenzi H."/>
            <person name="Caler E."/>
        </authorList>
    </citation>
    <scope>NUCLEOTIDE SEQUENCE [LARGE SCALE GENOMIC DNA]</scope>
    <source>
        <strain evidence="3 4">IP1</strain>
    </source>
</reference>
<dbReference type="GeneID" id="14889950"/>
<dbReference type="GO" id="GO:0033897">
    <property type="term" value="F:ribonuclease T2 activity"/>
    <property type="evidence" value="ECO:0007669"/>
    <property type="project" value="InterPro"/>
</dbReference>
<dbReference type="PANTHER" id="PTHR11240">
    <property type="entry name" value="RIBONUCLEASE T2"/>
    <property type="match status" value="1"/>
</dbReference>
<dbReference type="GO" id="GO:0006401">
    <property type="term" value="P:RNA catabolic process"/>
    <property type="evidence" value="ECO:0007669"/>
    <property type="project" value="TreeGrafter"/>
</dbReference>